<dbReference type="PROSITE" id="PS51419">
    <property type="entry name" value="RAB"/>
    <property type="match status" value="1"/>
</dbReference>
<reference evidence="11 12" key="1">
    <citation type="submission" date="2006-10" db="EMBL/GenBank/DDBJ databases">
        <title>The Genome Sequence of Batrachochytrium dendrobatidis JEL423.</title>
        <authorList>
            <consortium name="The Broad Institute Genome Sequencing Platform"/>
            <person name="Birren B."/>
            <person name="Lander E."/>
            <person name="Galagan J."/>
            <person name="Cuomo C."/>
            <person name="Devon K."/>
            <person name="Jaffe D."/>
            <person name="Butler J."/>
            <person name="Alvarez P."/>
            <person name="Gnerre S."/>
            <person name="Grabherr M."/>
            <person name="Kleber M."/>
            <person name="Mauceli E."/>
            <person name="Brockman W."/>
            <person name="Young S."/>
            <person name="LaButti K."/>
            <person name="Sykes S."/>
            <person name="DeCaprio D."/>
            <person name="Crawford M."/>
            <person name="Koehrsen M."/>
            <person name="Engels R."/>
            <person name="Montgomery P."/>
            <person name="Pearson M."/>
            <person name="Howarth C."/>
            <person name="Larson L."/>
            <person name="White J."/>
            <person name="O'Leary S."/>
            <person name="Kodira C."/>
            <person name="Zeng Q."/>
            <person name="Yandava C."/>
            <person name="Alvarado L."/>
            <person name="Longcore J."/>
            <person name="James T."/>
        </authorList>
    </citation>
    <scope>NUCLEOTIDE SEQUENCE [LARGE SCALE GENOMIC DNA]</scope>
    <source>
        <strain evidence="11 12">JEL423</strain>
    </source>
</reference>
<organism evidence="11 12">
    <name type="scientific">Batrachochytrium dendrobatidis (strain JEL423)</name>
    <dbReference type="NCBI Taxonomy" id="403673"/>
    <lineage>
        <taxon>Eukaryota</taxon>
        <taxon>Fungi</taxon>
        <taxon>Fungi incertae sedis</taxon>
        <taxon>Chytridiomycota</taxon>
        <taxon>Chytridiomycota incertae sedis</taxon>
        <taxon>Chytridiomycetes</taxon>
        <taxon>Rhizophydiales</taxon>
        <taxon>Rhizophydiales incertae sedis</taxon>
        <taxon>Batrachochytrium</taxon>
    </lineage>
</organism>
<dbReference type="FunFam" id="3.40.50.300:FF:000069">
    <property type="entry name" value="Ras GTP-binding protein YPT1"/>
    <property type="match status" value="1"/>
</dbReference>
<dbReference type="PANTHER" id="PTHR47977">
    <property type="entry name" value="RAS-RELATED PROTEIN RAB"/>
    <property type="match status" value="1"/>
</dbReference>
<protein>
    <recommendedName>
        <fullName evidence="9">GTP-binding protein ypt1</fullName>
    </recommendedName>
</protein>
<dbReference type="GO" id="GO:0015031">
    <property type="term" value="P:protein transport"/>
    <property type="evidence" value="ECO:0007669"/>
    <property type="project" value="UniProtKB-KW"/>
</dbReference>
<reference evidence="11 12" key="2">
    <citation type="submission" date="2016-05" db="EMBL/GenBank/DDBJ databases">
        <title>Lineage-specific infection strategies underlie the spectrum of fungal disease in amphibians.</title>
        <authorList>
            <person name="Cuomo C.A."/>
            <person name="Farrer R.A."/>
            <person name="James T."/>
            <person name="Longcore J."/>
            <person name="Birren B."/>
        </authorList>
    </citation>
    <scope>NUCLEOTIDE SEQUENCE [LARGE SCALE GENOMIC DNA]</scope>
    <source>
        <strain evidence="11 12">JEL423</strain>
    </source>
</reference>
<dbReference type="PROSITE" id="PS51420">
    <property type="entry name" value="RHO"/>
    <property type="match status" value="1"/>
</dbReference>
<keyword evidence="4" id="KW-0653">Protein transport</keyword>
<accession>A0A177WWK7</accession>
<sequence>MARTQHNQTSHGYHLQKKSTYVGNISIHHPTVKLQSQKQHDQIHHSPKKSTTLSQMQAKPAHSLHLAATKKSLKHVWHSLDTKKHASSEFRSIEGIKKFDYEPVLDDAECTECESTDTTESDCDLQADSFEALTSISRHDSELLTDMYATSEATKVDIHPHNETEQTECDDHSASNPSCLHFPLVLGTRGKVLTQSQSGIKLKFLNQALCKGKKVRDFKPIEKQVDHIQKCSTEPETLVQKLYTPSVSCQSPLDSNIFFQVFPDHNTTSTQISRGQLDTPIVYTTNPISDFDPYNQISSDSKNYRLTYLEHINDAPRSLSKPTSTTQLFQTPIETQTQDRNIKMRQINRGDVPNPFQIQKYTLSDKASNTLNVMSRPISQFDSISHTLQKNTISLQKAKLSKRLYPTKSSTLPIDTTQAPGTQLLNPFILHKMHQMRLHAPTYKYKNFQCERNADHCKLLGIVITSAHDKDISEIYGNDIASAVEREHMLDMMKRMYEESLPQQSDALETDTQMLHKSLVDIDESVTRSQGLSNCSSKSFEIGQLSKSKDRPVLKTTVATVHNTYKTATTLPITLQQLQTKPFTAKATYNVRNIMTRYGSNVSVTIDGADRGRDKFQASKKLVKKIRANSESSKPLCCPAIKEIKTGLSEIAQSTPSMCMQSSTIKTVLEKDERVPCLHKPASSEPSDESSRLSVKSALSTSPHCLYDKPIHNPSTFIPCHHISHSSTEKLAAVHNRTPCKTSYTFNHKQSILLNMNLASSLENKETKPFCSESFYRPIQKQKPHFSKLHFKQFTPLGAVKAIQPKTEYNLPRLQMNSHCVHIDLAKKHDLGTQAFKKTSPIVHCGIISSACEPHLSPMNLKHETKRLESDASNGISNVDEANPSPVVHNNKTLKLPAWMHSAIEGFQYVDQCILKIQRFWKIRLYCRNFHLRILSVILIQRHVRFLRIRRKCVEMIKLKQANSILDKSLFRNRIHELDDALRVSKQNIGDRYYNSTPSTGTIQNPSKRMLFVNTREIFSHYRHLHTGKLNTMLYESVPSDRAIVWNLYVMLWDKIHTQYGVFKQEPTMKSGQQFIQGQKGSKVADVSRHESRMKTQTSEVIAEQTPFTTGVEQNKSMTGYKFQEWDEMTTQTRQSSFIEQKRELMAAAMKNTRRYTPEKIRPCSAQPLVILRQGYQSTLVVNAICRLLTTGKALLVPVQPNQDSFLFMCCSPLCSYQPSNDSHLSRPCHSSHFPCISDYLFKLLLIGDSGVGKSCLLLRFADDTYTESYISTIGVDFKIRTIELEGKTVKLQIWDTAGQERFRTITSSYYRGAHGIIVVYDVTDQETFNNVKQWLQEIDRFASEGVHKLLVGNKSDLETKKVVDAKTAGEFATQLGIPFLETSAKNATNVEQAFLTMAKQIKDKMGAASSAQSNQAKANIKVGQAVAPQQSSGCC</sequence>
<evidence type="ECO:0000256" key="6">
    <source>
        <dbReference type="ARBA" id="ARBA00023288"/>
    </source>
</evidence>
<evidence type="ECO:0000313" key="12">
    <source>
        <dbReference type="Proteomes" id="UP000077115"/>
    </source>
</evidence>
<evidence type="ECO:0000256" key="10">
    <source>
        <dbReference type="SAM" id="MobiDB-lite"/>
    </source>
</evidence>
<evidence type="ECO:0000256" key="7">
    <source>
        <dbReference type="ARBA" id="ARBA00023289"/>
    </source>
</evidence>
<dbReference type="SMART" id="SM00173">
    <property type="entry name" value="RAS"/>
    <property type="match status" value="1"/>
</dbReference>
<dbReference type="Pfam" id="PF00071">
    <property type="entry name" value="Ras"/>
    <property type="match status" value="1"/>
</dbReference>
<evidence type="ECO:0000256" key="3">
    <source>
        <dbReference type="ARBA" id="ARBA00022741"/>
    </source>
</evidence>
<dbReference type="SMART" id="SM00176">
    <property type="entry name" value="RAN"/>
    <property type="match status" value="1"/>
</dbReference>
<keyword evidence="3" id="KW-0547">Nucleotide-binding</keyword>
<dbReference type="InterPro" id="IPR027417">
    <property type="entry name" value="P-loop_NTPase"/>
</dbReference>
<dbReference type="InterPro" id="IPR057289">
    <property type="entry name" value="Rab1/Ypt1"/>
</dbReference>
<dbReference type="Gene3D" id="3.40.50.300">
    <property type="entry name" value="P-loop containing nucleotide triphosphate hydrolases"/>
    <property type="match status" value="1"/>
</dbReference>
<dbReference type="Proteomes" id="UP000077115">
    <property type="component" value="Unassembled WGS sequence"/>
</dbReference>
<evidence type="ECO:0000256" key="5">
    <source>
        <dbReference type="ARBA" id="ARBA00023134"/>
    </source>
</evidence>
<dbReference type="PROSITE" id="PS51421">
    <property type="entry name" value="RAS"/>
    <property type="match status" value="1"/>
</dbReference>
<dbReference type="SMART" id="SM00175">
    <property type="entry name" value="RAB"/>
    <property type="match status" value="1"/>
</dbReference>
<gene>
    <name evidence="11" type="ORF">BDEG_27526</name>
</gene>
<dbReference type="GO" id="GO:0005525">
    <property type="term" value="F:GTP binding"/>
    <property type="evidence" value="ECO:0007669"/>
    <property type="project" value="UniProtKB-KW"/>
</dbReference>
<dbReference type="NCBIfam" id="TIGR00231">
    <property type="entry name" value="small_GTP"/>
    <property type="match status" value="1"/>
</dbReference>
<name>A0A177WWK7_BATDL</name>
<keyword evidence="5" id="KW-0342">GTP-binding</keyword>
<dbReference type="SMART" id="SM00177">
    <property type="entry name" value="ARF"/>
    <property type="match status" value="1"/>
</dbReference>
<feature type="region of interest" description="Disordered" evidence="10">
    <location>
        <begin position="35"/>
        <end position="61"/>
    </location>
</feature>
<dbReference type="PROSITE" id="PS51417">
    <property type="entry name" value="ARF"/>
    <property type="match status" value="1"/>
</dbReference>
<keyword evidence="6" id="KW-0449">Lipoprotein</keyword>
<keyword evidence="2" id="KW-0813">Transport</keyword>
<dbReference type="EMBL" id="DS022312">
    <property type="protein sequence ID" value="OAJ44272.1"/>
    <property type="molecule type" value="Genomic_DNA"/>
</dbReference>
<evidence type="ECO:0000256" key="2">
    <source>
        <dbReference type="ARBA" id="ARBA00022448"/>
    </source>
</evidence>
<keyword evidence="7" id="KW-0636">Prenylation</keyword>
<dbReference type="SUPFAM" id="SSF52540">
    <property type="entry name" value="P-loop containing nucleoside triphosphate hydrolases"/>
    <property type="match status" value="1"/>
</dbReference>
<evidence type="ECO:0000256" key="4">
    <source>
        <dbReference type="ARBA" id="ARBA00022927"/>
    </source>
</evidence>
<dbReference type="GO" id="GO:0003924">
    <property type="term" value="F:GTPase activity"/>
    <property type="evidence" value="ECO:0007669"/>
    <property type="project" value="InterPro"/>
</dbReference>
<comment type="subcellular location">
    <subcellularLocation>
        <location evidence="8">Preautophagosomal structure membrane</location>
        <topology evidence="8">Lipid-anchor</topology>
        <orientation evidence="8">Cytoplasmic side</orientation>
    </subcellularLocation>
</comment>
<comment type="similarity">
    <text evidence="1">Belongs to the small GTPase superfamily. Rab family.</text>
</comment>
<evidence type="ECO:0000256" key="9">
    <source>
        <dbReference type="ARBA" id="ARBA00074496"/>
    </source>
</evidence>
<dbReference type="InterPro" id="IPR005225">
    <property type="entry name" value="Small_GTP-bd"/>
</dbReference>
<dbReference type="CDD" id="cd01869">
    <property type="entry name" value="Rab1_Ypt1"/>
    <property type="match status" value="1"/>
</dbReference>
<evidence type="ECO:0000313" key="11">
    <source>
        <dbReference type="EMBL" id="OAJ44272.1"/>
    </source>
</evidence>
<dbReference type="InterPro" id="IPR050227">
    <property type="entry name" value="Rab"/>
</dbReference>
<evidence type="ECO:0000256" key="8">
    <source>
        <dbReference type="ARBA" id="ARBA00060489"/>
    </source>
</evidence>
<dbReference type="GO" id="GO:0034045">
    <property type="term" value="C:phagophore assembly site membrane"/>
    <property type="evidence" value="ECO:0007669"/>
    <property type="project" value="UniProtKB-SubCell"/>
</dbReference>
<dbReference type="OrthoDB" id="10685975at2759"/>
<dbReference type="SMART" id="SM00174">
    <property type="entry name" value="RHO"/>
    <property type="match status" value="1"/>
</dbReference>
<evidence type="ECO:0000256" key="1">
    <source>
        <dbReference type="ARBA" id="ARBA00006270"/>
    </source>
</evidence>
<dbReference type="PRINTS" id="PR00449">
    <property type="entry name" value="RASTRNSFRMNG"/>
</dbReference>
<proteinExistence type="inferred from homology"/>
<dbReference type="InterPro" id="IPR001806">
    <property type="entry name" value="Small_GTPase"/>
</dbReference>
<dbReference type="STRING" id="403673.A0A177WWK7"/>
<dbReference type="VEuPathDB" id="FungiDB:BDEG_27526"/>